<proteinExistence type="predicted"/>
<comment type="caution">
    <text evidence="1">The sequence shown here is derived from an EMBL/GenBank/DDBJ whole genome shotgun (WGS) entry which is preliminary data.</text>
</comment>
<accession>A0A833T2Q1</accession>
<evidence type="ECO:0000313" key="1">
    <source>
        <dbReference type="EMBL" id="KAF5451666.1"/>
    </source>
</evidence>
<evidence type="ECO:0000313" key="2">
    <source>
        <dbReference type="Proteomes" id="UP000619265"/>
    </source>
</evidence>
<dbReference type="AlphaFoldDB" id="A0A833T2Q1"/>
<organism evidence="1 2">
    <name type="scientific">Juglans regia</name>
    <name type="common">English walnut</name>
    <dbReference type="NCBI Taxonomy" id="51240"/>
    <lineage>
        <taxon>Eukaryota</taxon>
        <taxon>Viridiplantae</taxon>
        <taxon>Streptophyta</taxon>
        <taxon>Embryophyta</taxon>
        <taxon>Tracheophyta</taxon>
        <taxon>Spermatophyta</taxon>
        <taxon>Magnoliopsida</taxon>
        <taxon>eudicotyledons</taxon>
        <taxon>Gunneridae</taxon>
        <taxon>Pentapetalae</taxon>
        <taxon>rosids</taxon>
        <taxon>fabids</taxon>
        <taxon>Fagales</taxon>
        <taxon>Juglandaceae</taxon>
        <taxon>Juglans</taxon>
    </lineage>
</organism>
<dbReference type="Proteomes" id="UP000619265">
    <property type="component" value="Unassembled WGS sequence"/>
</dbReference>
<dbReference type="KEGG" id="jre:109002692"/>
<dbReference type="RefSeq" id="XP_018836084.2">
    <property type="nucleotide sequence ID" value="XM_018980539.2"/>
</dbReference>
<reference evidence="1" key="1">
    <citation type="submission" date="2015-10" db="EMBL/GenBank/DDBJ databases">
        <authorList>
            <person name="Martinez-Garcia P.J."/>
            <person name="Crepeau M.W."/>
            <person name="Puiu D."/>
            <person name="Gonzalez-Ibeas D."/>
            <person name="Whalen J."/>
            <person name="Stevens K."/>
            <person name="Paul R."/>
            <person name="Butterfield T."/>
            <person name="Britton M."/>
            <person name="Reagan R."/>
            <person name="Chakraborty S."/>
            <person name="Walawage S.L."/>
            <person name="Vasquez-Gross H.A."/>
            <person name="Cardeno C."/>
            <person name="Famula R."/>
            <person name="Pratt K."/>
            <person name="Kuruganti S."/>
            <person name="Aradhya M.K."/>
            <person name="Leslie C.A."/>
            <person name="Dandekar A.M."/>
            <person name="Salzberg S.L."/>
            <person name="Wegrzyn J.L."/>
            <person name="Langley C.H."/>
            <person name="Neale D.B."/>
        </authorList>
    </citation>
    <scope>NUCLEOTIDE SEQUENCE</scope>
    <source>
        <tissue evidence="1">Leaves</tissue>
    </source>
</reference>
<dbReference type="EMBL" id="LIHL02000012">
    <property type="protein sequence ID" value="KAF5451666.1"/>
    <property type="molecule type" value="Genomic_DNA"/>
</dbReference>
<reference evidence="1" key="2">
    <citation type="submission" date="2020-03" db="EMBL/GenBank/DDBJ databases">
        <title>Walnut 2.0.</title>
        <authorList>
            <person name="Marrano A."/>
            <person name="Britton M."/>
            <person name="Zimin A.V."/>
            <person name="Zaini P.A."/>
            <person name="Workman R."/>
            <person name="Puiu D."/>
            <person name="Bianco L."/>
            <person name="Allen B.J."/>
            <person name="Troggio M."/>
            <person name="Leslie C.A."/>
            <person name="Timp W."/>
            <person name="Dendekar A."/>
            <person name="Salzberg S.L."/>
            <person name="Neale D.B."/>
        </authorList>
    </citation>
    <scope>NUCLEOTIDE SEQUENCE</scope>
    <source>
        <tissue evidence="1">Leaves</tissue>
    </source>
</reference>
<sequence length="122" mass="13372">MTLRLPIKAIMECIAAAPLSNVHRHRFLQKHSQLRSNPFHLPPVEIDCTVAPPHRSGVNSSATISAPSSPLIRLHPLSHPYRKASSLLPSLSTLDLVTHFRLSLKGEQIAMREGEGTTGLKS</sequence>
<dbReference type="Gramene" id="Jr12_04480_p1">
    <property type="protein sequence ID" value="cds.Jr12_04480_p1"/>
    <property type="gene ID" value="Jr12_04480"/>
</dbReference>
<protein>
    <submittedName>
        <fullName evidence="1">Uncharacterized protein</fullName>
    </submittedName>
</protein>
<gene>
    <name evidence="1" type="ORF">F2P56_026756</name>
</gene>
<name>A0A833T2Q1_JUGRE</name>